<sequence>MADFKDVPGNSHGRGCGRHMSERAAQPVVTLQPSGAAPGPATSTELAMSGYFRTQCATWSFDEFNHGLWMHLLPQTMHSIPPIWHACNAVGGVSWSTGSETNMDNAVAERLRKESIRQYSLSVDLILKLTSCSVLSVEEQTVILTGNVLLSSYSLYLPGRSYISIASLSCRLIRSWKFWEYVGSKPMSPLIMEVLYFFVKTEDILRDALFITPQERGETWYEALYWLQQRPLESLMAAHVEIDMIWSSLHVLSSGLNHQSTKSEIESAYSQRSAFYQQFLAWETRFDALLSSSSATNKLRSTALKVRQTLVFILLNVDHVTPDGTWNEVGWDAFHALFGKALGLIESMLSLDESGSNLNAGQVGFSPSLWKSLNFISRACRSPTLRRRAADLLRLSIRSQGGANDLVVDKVIEVEEKVWNDRRLEVECEANSTCVPGKFICNLHRVARVHAEHTDSLLTHFTFATMADILNNRPGERASLQASIFS</sequence>
<name>A0ACC1R621_9HYPO</name>
<organism evidence="1 2">
    <name type="scientific">Lecanicillium saksenae</name>
    <dbReference type="NCBI Taxonomy" id="468837"/>
    <lineage>
        <taxon>Eukaryota</taxon>
        <taxon>Fungi</taxon>
        <taxon>Dikarya</taxon>
        <taxon>Ascomycota</taxon>
        <taxon>Pezizomycotina</taxon>
        <taxon>Sordariomycetes</taxon>
        <taxon>Hypocreomycetidae</taxon>
        <taxon>Hypocreales</taxon>
        <taxon>Cordycipitaceae</taxon>
        <taxon>Lecanicillium</taxon>
    </lineage>
</organism>
<protein>
    <submittedName>
        <fullName evidence="1">Uncharacterized protein</fullName>
    </submittedName>
</protein>
<keyword evidence="2" id="KW-1185">Reference proteome</keyword>
<evidence type="ECO:0000313" key="1">
    <source>
        <dbReference type="EMBL" id="KAJ3498300.1"/>
    </source>
</evidence>
<proteinExistence type="predicted"/>
<accession>A0ACC1R621</accession>
<evidence type="ECO:0000313" key="2">
    <source>
        <dbReference type="Proteomes" id="UP001148737"/>
    </source>
</evidence>
<reference evidence="1" key="1">
    <citation type="submission" date="2022-07" db="EMBL/GenBank/DDBJ databases">
        <title>Genome Sequence of Lecanicillium saksenae.</title>
        <authorList>
            <person name="Buettner E."/>
        </authorList>
    </citation>
    <scope>NUCLEOTIDE SEQUENCE</scope>
    <source>
        <strain evidence="1">VT-O1</strain>
    </source>
</reference>
<dbReference type="EMBL" id="JANAKD010000058">
    <property type="protein sequence ID" value="KAJ3498300.1"/>
    <property type="molecule type" value="Genomic_DNA"/>
</dbReference>
<dbReference type="Proteomes" id="UP001148737">
    <property type="component" value="Unassembled WGS sequence"/>
</dbReference>
<comment type="caution">
    <text evidence="1">The sequence shown here is derived from an EMBL/GenBank/DDBJ whole genome shotgun (WGS) entry which is preliminary data.</text>
</comment>
<gene>
    <name evidence="1" type="ORF">NLG97_g1234</name>
</gene>